<keyword evidence="5 7" id="KW-0378">Hydrolase</keyword>
<dbReference type="Gene3D" id="3.90.226.10">
    <property type="entry name" value="2-enoyl-CoA Hydratase, Chain A, domain 1"/>
    <property type="match status" value="1"/>
</dbReference>
<evidence type="ECO:0000256" key="8">
    <source>
        <dbReference type="PIRSR" id="PIRSR036421-1"/>
    </source>
</evidence>
<dbReference type="InterPro" id="IPR011042">
    <property type="entry name" value="6-blade_b-propeller_TolB-like"/>
</dbReference>
<dbReference type="EMBL" id="CP051682">
    <property type="protein sequence ID" value="QJD96759.1"/>
    <property type="molecule type" value="Genomic_DNA"/>
</dbReference>
<dbReference type="InterPro" id="IPR012393">
    <property type="entry name" value="Tricorn_protease"/>
</dbReference>
<feature type="chain" id="PRO_5029827653" description="Tricorn protease homolog" evidence="11">
    <location>
        <begin position="21"/>
        <end position="1063"/>
    </location>
</feature>
<dbReference type="PANTHER" id="PTHR43253:SF1">
    <property type="entry name" value="TRICORN PROTEASE HOMOLOG 2-RELATED"/>
    <property type="match status" value="1"/>
</dbReference>
<dbReference type="Proteomes" id="UP000503278">
    <property type="component" value="Chromosome"/>
</dbReference>
<feature type="compositionally biased region" description="Basic and acidic residues" evidence="10">
    <location>
        <begin position="556"/>
        <end position="570"/>
    </location>
</feature>
<dbReference type="Pfam" id="PF03572">
    <property type="entry name" value="Peptidase_S41"/>
    <property type="match status" value="1"/>
</dbReference>
<proteinExistence type="inferred from homology"/>
<feature type="signal peptide" evidence="11">
    <location>
        <begin position="1"/>
        <end position="20"/>
    </location>
</feature>
<dbReference type="SMART" id="SM00245">
    <property type="entry name" value="TSPc"/>
    <property type="match status" value="1"/>
</dbReference>
<evidence type="ECO:0000256" key="6">
    <source>
        <dbReference type="ARBA" id="ARBA00022825"/>
    </source>
</evidence>
<protein>
    <recommendedName>
        <fullName evidence="7">Tricorn protease homolog</fullName>
        <ecNumber evidence="7">3.4.21.-</ecNumber>
    </recommendedName>
</protein>
<evidence type="ECO:0000256" key="4">
    <source>
        <dbReference type="ARBA" id="ARBA00022670"/>
    </source>
</evidence>
<feature type="site" description="Transition state stabilizer; via amide nitrogen" evidence="9">
    <location>
        <position position="971"/>
    </location>
</feature>
<dbReference type="Gene3D" id="2.120.10.60">
    <property type="entry name" value="Tricorn protease N-terminal domain"/>
    <property type="match status" value="1"/>
</dbReference>
<dbReference type="SUPFAM" id="SSF82171">
    <property type="entry name" value="DPP6 N-terminal domain-like"/>
    <property type="match status" value="1"/>
</dbReference>
<evidence type="ECO:0000313" key="14">
    <source>
        <dbReference type="Proteomes" id="UP000503278"/>
    </source>
</evidence>
<dbReference type="GO" id="GO:0008236">
    <property type="term" value="F:serine-type peptidase activity"/>
    <property type="evidence" value="ECO:0007669"/>
    <property type="project" value="UniProtKB-UniRule"/>
</dbReference>
<dbReference type="Gene3D" id="2.30.42.10">
    <property type="match status" value="1"/>
</dbReference>
<dbReference type="Pfam" id="PF26549">
    <property type="entry name" value="Tricorn_N"/>
    <property type="match status" value="1"/>
</dbReference>
<evidence type="ECO:0000256" key="11">
    <source>
        <dbReference type="SAM" id="SignalP"/>
    </source>
</evidence>
<dbReference type="Pfam" id="PF14684">
    <property type="entry name" value="Tricorn_C1"/>
    <property type="match status" value="1"/>
</dbReference>
<organism evidence="13 14">
    <name type="scientific">Mucilaginibacter robiniae</name>
    <dbReference type="NCBI Taxonomy" id="2728022"/>
    <lineage>
        <taxon>Bacteria</taxon>
        <taxon>Pseudomonadati</taxon>
        <taxon>Bacteroidota</taxon>
        <taxon>Sphingobacteriia</taxon>
        <taxon>Sphingobacteriales</taxon>
        <taxon>Sphingobacteriaceae</taxon>
        <taxon>Mucilaginibacter</taxon>
    </lineage>
</organism>
<comment type="function">
    <text evidence="7">Degrades oligopeptides.</text>
</comment>
<evidence type="ECO:0000256" key="2">
    <source>
        <dbReference type="ARBA" id="ARBA00008524"/>
    </source>
</evidence>
<comment type="subcellular location">
    <subcellularLocation>
        <location evidence="1 7">Cytoplasm</location>
    </subcellularLocation>
</comment>
<dbReference type="SUPFAM" id="SSF69304">
    <property type="entry name" value="Tricorn protease N-terminal domain"/>
    <property type="match status" value="1"/>
</dbReference>
<dbReference type="Gene3D" id="2.120.10.30">
    <property type="entry name" value="TolB, C-terminal domain"/>
    <property type="match status" value="2"/>
</dbReference>
<dbReference type="PIRSF" id="PIRSF036421">
    <property type="entry name" value="Tricorn_protease"/>
    <property type="match status" value="1"/>
</dbReference>
<dbReference type="Pfam" id="PF26550">
    <property type="entry name" value="Tricorn_2nd"/>
    <property type="match status" value="1"/>
</dbReference>
<evidence type="ECO:0000256" key="10">
    <source>
        <dbReference type="SAM" id="MobiDB-lite"/>
    </source>
</evidence>
<feature type="active site" description="Nucleophile" evidence="8">
    <location>
        <position position="970"/>
    </location>
</feature>
<dbReference type="GO" id="GO:0006508">
    <property type="term" value="P:proteolysis"/>
    <property type="evidence" value="ECO:0007669"/>
    <property type="project" value="UniProtKB-UniRule"/>
</dbReference>
<dbReference type="PANTHER" id="PTHR43253">
    <property type="entry name" value="TRICORN PROTEASE HOMOLOG 2-RELATED"/>
    <property type="match status" value="1"/>
</dbReference>
<feature type="active site" description="Charge relay system" evidence="8">
    <location>
        <position position="753"/>
    </location>
</feature>
<feature type="domain" description="Tail specific protease" evidence="12">
    <location>
        <begin position="836"/>
        <end position="1037"/>
    </location>
</feature>
<keyword evidence="6 7" id="KW-0720">Serine protease</keyword>
<accession>A0A7L5E330</accession>
<dbReference type="GO" id="GO:0005737">
    <property type="term" value="C:cytoplasm"/>
    <property type="evidence" value="ECO:0007669"/>
    <property type="project" value="UniProtKB-SubCell"/>
</dbReference>
<keyword evidence="11" id="KW-0732">Signal</keyword>
<dbReference type="InterPro" id="IPR036034">
    <property type="entry name" value="PDZ_sf"/>
</dbReference>
<keyword evidence="4 7" id="KW-0645">Protease</keyword>
<feature type="region of interest" description="Disordered" evidence="10">
    <location>
        <begin position="541"/>
        <end position="572"/>
    </location>
</feature>
<dbReference type="InterPro" id="IPR029045">
    <property type="entry name" value="ClpP/crotonase-like_dom_sf"/>
</dbReference>
<dbReference type="EC" id="3.4.21.-" evidence="7"/>
<dbReference type="SUPFAM" id="SSF50156">
    <property type="entry name" value="PDZ domain-like"/>
    <property type="match status" value="1"/>
</dbReference>
<name>A0A7L5E330_9SPHI</name>
<dbReference type="RefSeq" id="WP_169608348.1">
    <property type="nucleotide sequence ID" value="NZ_CP051682.1"/>
</dbReference>
<evidence type="ECO:0000256" key="3">
    <source>
        <dbReference type="ARBA" id="ARBA00022490"/>
    </source>
</evidence>
<dbReference type="Gene3D" id="3.30.750.44">
    <property type="match status" value="1"/>
</dbReference>
<dbReference type="AlphaFoldDB" id="A0A7L5E330"/>
<dbReference type="SUPFAM" id="SSF52096">
    <property type="entry name" value="ClpP/crotonase"/>
    <property type="match status" value="1"/>
</dbReference>
<evidence type="ECO:0000256" key="5">
    <source>
        <dbReference type="ARBA" id="ARBA00022801"/>
    </source>
</evidence>
<evidence type="ECO:0000256" key="1">
    <source>
        <dbReference type="ARBA" id="ARBA00004496"/>
    </source>
</evidence>
<feature type="active site" description="Charge relay system" evidence="8">
    <location>
        <position position="1026"/>
    </location>
</feature>
<gene>
    <name evidence="13" type="ORF">HH214_13210</name>
</gene>
<dbReference type="CDD" id="cd07562">
    <property type="entry name" value="Peptidase_S41_TRI"/>
    <property type="match status" value="1"/>
</dbReference>
<comment type="similarity">
    <text evidence="2 7">Belongs to the peptidase S41B family.</text>
</comment>
<keyword evidence="3 7" id="KW-0963">Cytoplasm</keyword>
<keyword evidence="14" id="KW-1185">Reference proteome</keyword>
<sequence length="1063" mass="121231">MKKRYLLFLAALCSAYTVKAQSQEVYFTSYPTLTPDGNTVIFSYEGDLWKADVNSQAAVRLTAMQGQETNPRVSPDGQWLAFSSNQFGNNDVYVMPLAGGAIKQLTYHEASDEVDSWSWDSKTVYFTSSRYNRFGAYSVSRTGGTPLRLFGNYFNTIHDVVEHPQTGELFFSNTWESYNFSQRKHYKGDYNPDIQSYNPKTKAYKQYTNWIGKDFWTTVDGKGNIYFVSDENNEEYNLYTFINGKKTPLTHFNSSIKRPFVSASGNRVVFEKDYQLYVYDVASKQTRKLNFSLFRNDVLPKAQEFDIAGHIEAMDASPDGKKIAFVSRGELFVSDIEGKFIEHIERSNSERVTEVKWLPDNRGLIFSQTLDGYVNWYTIAADGSGKEKQITSDKRSNRKLEVNKAHTQGVYLSGRDEVRTIDLKTLASKTIVKDEIWGFEDSQPYFSPNGEYVLYTAHRNFEQDVFVYNINTGKTTNLTNTGVTEAEPFWSPDGKYIYFASSRTKPEYPLGAGDEHIYRVALQKLDEDFKLNKFRDLFKEEKKEETPTTPANNNKKKPEAPAKPVSERPVPKAPASIAIDTDELMKRLEQISPWFGQQGSPYVIQKGAKTMVYYLSNHAEGRPAVYRTTIEPFEKNKTEKVAGADVRDFAIVPSGDRYYMLANGNIYKLSLDQNKVDKLDASYTFDRNLAGEFSQIFDEAWAVLDENYYDPNFHHVDWAAMHDRYKAFLPYVTNRADLRLLLNDMLGELNSSHQGFNSIGTEERTNLRYRTMETGIVFSNEHPYTVAEVLKRSHADYKNVAVQPGDRLTAVNGMTVNEQQDRNAYFTKPSLDDELELTFERAGKPVTVKVHPETSAEFKDNLYDEWIDNNRHQVNQKSNSRIAYACMKDMSGGALTSFLEDMVDDAYQKDALILDLRYNTGGNVHDAVLNFLSQKPYLQWQYRGGQRTQQPNFAPAAKPIILLINEQTLSDGEMTATGFKALNLGKVIGTETYRWIIFTSAHGLVDGSSVRLPAWGCFTLDGKDIEHEGVKPDIYVKTGFVDRLNNQDPQLDRAVAEIMKQLK</sequence>
<dbReference type="InterPro" id="IPR005151">
    <property type="entry name" value="Tail-specific_protease"/>
</dbReference>
<evidence type="ECO:0000313" key="13">
    <source>
        <dbReference type="EMBL" id="QJD96759.1"/>
    </source>
</evidence>
<evidence type="ECO:0000256" key="7">
    <source>
        <dbReference type="PIRNR" id="PIRNR036421"/>
    </source>
</evidence>
<dbReference type="InterPro" id="IPR028204">
    <property type="entry name" value="Tricorn_C1"/>
</dbReference>
<evidence type="ECO:0000259" key="12">
    <source>
        <dbReference type="SMART" id="SM00245"/>
    </source>
</evidence>
<evidence type="ECO:0000256" key="9">
    <source>
        <dbReference type="PIRSR" id="PIRSR036421-3"/>
    </source>
</evidence>
<reference evidence="13 14" key="1">
    <citation type="submission" date="2020-04" db="EMBL/GenBank/DDBJ databases">
        <title>Genome sequencing of novel species.</title>
        <authorList>
            <person name="Heo J."/>
            <person name="Kim S.-J."/>
            <person name="Kim J.-S."/>
            <person name="Hong S.-B."/>
            <person name="Kwon S.-W."/>
        </authorList>
    </citation>
    <scope>NUCLEOTIDE SEQUENCE [LARGE SCALE GENOMIC DNA]</scope>
    <source>
        <strain evidence="13 14">F39-2</strain>
    </source>
</reference>
<dbReference type="KEGG" id="mrob:HH214_13210"/>